<feature type="domain" description="Major facilitator superfamily (MFS) profile" evidence="7">
    <location>
        <begin position="71"/>
        <end position="500"/>
    </location>
</feature>
<feature type="region of interest" description="Disordered" evidence="5">
    <location>
        <begin position="29"/>
        <end position="58"/>
    </location>
</feature>
<feature type="transmembrane region" description="Helical" evidence="6">
    <location>
        <begin position="223"/>
        <end position="245"/>
    </location>
</feature>
<dbReference type="InterPro" id="IPR020846">
    <property type="entry name" value="MFS_dom"/>
</dbReference>
<evidence type="ECO:0000256" key="2">
    <source>
        <dbReference type="ARBA" id="ARBA00022692"/>
    </source>
</evidence>
<dbReference type="Pfam" id="PF07690">
    <property type="entry name" value="MFS_1"/>
    <property type="match status" value="1"/>
</dbReference>
<dbReference type="PROSITE" id="PS50850">
    <property type="entry name" value="MFS"/>
    <property type="match status" value="1"/>
</dbReference>
<evidence type="ECO:0000259" key="7">
    <source>
        <dbReference type="PROSITE" id="PS50850"/>
    </source>
</evidence>
<comment type="subcellular location">
    <subcellularLocation>
        <location evidence="1">Membrane</location>
        <topology evidence="1">Multi-pass membrane protein</topology>
    </subcellularLocation>
</comment>
<evidence type="ECO:0000256" key="6">
    <source>
        <dbReference type="SAM" id="Phobius"/>
    </source>
</evidence>
<dbReference type="PANTHER" id="PTHR23502">
    <property type="entry name" value="MAJOR FACILITATOR SUPERFAMILY"/>
    <property type="match status" value="1"/>
</dbReference>
<keyword evidence="3 6" id="KW-1133">Transmembrane helix</keyword>
<dbReference type="PANTHER" id="PTHR23502:SF60">
    <property type="entry name" value="MAJOR FACILITATOR SUPERFAMILY (MFS) PROFILE DOMAIN-CONTAINING PROTEIN-RELATED"/>
    <property type="match status" value="1"/>
</dbReference>
<dbReference type="InterPro" id="IPR011701">
    <property type="entry name" value="MFS"/>
</dbReference>
<feature type="transmembrane region" description="Helical" evidence="6">
    <location>
        <begin position="298"/>
        <end position="325"/>
    </location>
</feature>
<feature type="transmembrane region" description="Helical" evidence="6">
    <location>
        <begin position="475"/>
        <end position="494"/>
    </location>
</feature>
<gene>
    <name evidence="8" type="ORF">B0I35DRAFT_382766</name>
</gene>
<dbReference type="Gene3D" id="1.20.1250.20">
    <property type="entry name" value="MFS general substrate transporter like domains"/>
    <property type="match status" value="1"/>
</dbReference>
<protein>
    <submittedName>
        <fullName evidence="8">Major facilitator superfamily domain-containing protein</fullName>
    </submittedName>
</protein>
<feature type="compositionally biased region" description="Acidic residues" evidence="5">
    <location>
        <begin position="44"/>
        <end position="58"/>
    </location>
</feature>
<dbReference type="OrthoDB" id="6770063at2759"/>
<accession>A0A8K0SIK6</accession>
<feature type="transmembrane region" description="Helical" evidence="6">
    <location>
        <begin position="69"/>
        <end position="93"/>
    </location>
</feature>
<organism evidence="8 9">
    <name type="scientific">Stachybotrys elegans</name>
    <dbReference type="NCBI Taxonomy" id="80388"/>
    <lineage>
        <taxon>Eukaryota</taxon>
        <taxon>Fungi</taxon>
        <taxon>Dikarya</taxon>
        <taxon>Ascomycota</taxon>
        <taxon>Pezizomycotina</taxon>
        <taxon>Sordariomycetes</taxon>
        <taxon>Hypocreomycetidae</taxon>
        <taxon>Hypocreales</taxon>
        <taxon>Stachybotryaceae</taxon>
        <taxon>Stachybotrys</taxon>
    </lineage>
</organism>
<feature type="transmembrane region" description="Helical" evidence="6">
    <location>
        <begin position="337"/>
        <end position="356"/>
    </location>
</feature>
<proteinExistence type="predicted"/>
<sequence length="504" mass="55018">MPSNLEIEDEKQSKSDDVSTAAIASIRTAEVPLSEQPQQSFQLVEEDGNGWDGSDDPDNPYNWPPLRKISIAVIVSFGQLVTLMSTSMMASALGRISHDLGIDESTTQITFSIFVLGLAFAPFPIASFSEMYGRKPVWLFCNAFYLLWNSLCPVGRSPVLMVVGRFLAGSGASVGITLTGPIMADMYRKEERGKSLAIAAFVPYLGPALGPIVGGIITQTLDWPWLFYLLSIFNSVVWFVGLVFLKESYTPVLLARKRKTAAATSGASLPGPTSLRVTASNIAANLRRPMQLLWQRPIIQVIGMIIGLNFGVYCLLLSSFATLWIDRYGQSEFISSLHYIAIAVGTTFATQAGGRFMDWVFAKQKARSPDGSTSPEFRVPCLVPPVILIPIGLFWYGWAAEMGAHWAVVDVGVAVFVCGSFLSSQAMLAYLLDEFTHAASANAASRMLSNMLGFVFPIFAPQLFARLGYGWGNSMLAFLFIGLGCPVPLLLWLWGARLRALGRK</sequence>
<feature type="transmembrane region" description="Helical" evidence="6">
    <location>
        <begin position="105"/>
        <end position="125"/>
    </location>
</feature>
<dbReference type="GO" id="GO:0016020">
    <property type="term" value="C:membrane"/>
    <property type="evidence" value="ECO:0007669"/>
    <property type="project" value="UniProtKB-SubCell"/>
</dbReference>
<evidence type="ECO:0000256" key="5">
    <source>
        <dbReference type="SAM" id="MobiDB-lite"/>
    </source>
</evidence>
<reference evidence="8" key="1">
    <citation type="journal article" date="2021" name="Nat. Commun.">
        <title>Genetic determinants of endophytism in the Arabidopsis root mycobiome.</title>
        <authorList>
            <person name="Mesny F."/>
            <person name="Miyauchi S."/>
            <person name="Thiergart T."/>
            <person name="Pickel B."/>
            <person name="Atanasova L."/>
            <person name="Karlsson M."/>
            <person name="Huettel B."/>
            <person name="Barry K.W."/>
            <person name="Haridas S."/>
            <person name="Chen C."/>
            <person name="Bauer D."/>
            <person name="Andreopoulos W."/>
            <person name="Pangilinan J."/>
            <person name="LaButti K."/>
            <person name="Riley R."/>
            <person name="Lipzen A."/>
            <person name="Clum A."/>
            <person name="Drula E."/>
            <person name="Henrissat B."/>
            <person name="Kohler A."/>
            <person name="Grigoriev I.V."/>
            <person name="Martin F.M."/>
            <person name="Hacquard S."/>
        </authorList>
    </citation>
    <scope>NUCLEOTIDE SEQUENCE</scope>
    <source>
        <strain evidence="8">MPI-CAGE-CH-0235</strain>
    </source>
</reference>
<feature type="transmembrane region" description="Helical" evidence="6">
    <location>
        <begin position="162"/>
        <end position="184"/>
    </location>
</feature>
<dbReference type="GO" id="GO:0022857">
    <property type="term" value="F:transmembrane transporter activity"/>
    <property type="evidence" value="ECO:0007669"/>
    <property type="project" value="InterPro"/>
</dbReference>
<evidence type="ECO:0000313" key="8">
    <source>
        <dbReference type="EMBL" id="KAH7304231.1"/>
    </source>
</evidence>
<dbReference type="InterPro" id="IPR036259">
    <property type="entry name" value="MFS_trans_sf"/>
</dbReference>
<dbReference type="AlphaFoldDB" id="A0A8K0SIK6"/>
<feature type="transmembrane region" description="Helical" evidence="6">
    <location>
        <begin position="137"/>
        <end position="156"/>
    </location>
</feature>
<comment type="caution">
    <text evidence="8">The sequence shown here is derived from an EMBL/GenBank/DDBJ whole genome shotgun (WGS) entry which is preliminary data.</text>
</comment>
<feature type="transmembrane region" description="Helical" evidence="6">
    <location>
        <begin position="451"/>
        <end position="469"/>
    </location>
</feature>
<keyword evidence="4 6" id="KW-0472">Membrane</keyword>
<keyword evidence="2 6" id="KW-0812">Transmembrane</keyword>
<evidence type="ECO:0000313" key="9">
    <source>
        <dbReference type="Proteomes" id="UP000813444"/>
    </source>
</evidence>
<evidence type="ECO:0000256" key="4">
    <source>
        <dbReference type="ARBA" id="ARBA00023136"/>
    </source>
</evidence>
<dbReference type="SUPFAM" id="SSF103473">
    <property type="entry name" value="MFS general substrate transporter"/>
    <property type="match status" value="1"/>
</dbReference>
<feature type="transmembrane region" description="Helical" evidence="6">
    <location>
        <begin position="196"/>
        <end position="217"/>
    </location>
</feature>
<dbReference type="EMBL" id="JAGPNK010000024">
    <property type="protein sequence ID" value="KAH7304231.1"/>
    <property type="molecule type" value="Genomic_DNA"/>
</dbReference>
<name>A0A8K0SIK6_9HYPO</name>
<dbReference type="Proteomes" id="UP000813444">
    <property type="component" value="Unassembled WGS sequence"/>
</dbReference>
<evidence type="ECO:0000256" key="1">
    <source>
        <dbReference type="ARBA" id="ARBA00004141"/>
    </source>
</evidence>
<feature type="transmembrane region" description="Helical" evidence="6">
    <location>
        <begin position="404"/>
        <end position="431"/>
    </location>
</feature>
<keyword evidence="9" id="KW-1185">Reference proteome</keyword>
<feature type="transmembrane region" description="Helical" evidence="6">
    <location>
        <begin position="377"/>
        <end position="398"/>
    </location>
</feature>
<evidence type="ECO:0000256" key="3">
    <source>
        <dbReference type="ARBA" id="ARBA00022989"/>
    </source>
</evidence>